<feature type="non-terminal residue" evidence="15">
    <location>
        <position position="1"/>
    </location>
</feature>
<evidence type="ECO:0000256" key="4">
    <source>
        <dbReference type="ARBA" id="ARBA00022679"/>
    </source>
</evidence>
<evidence type="ECO:0000256" key="7">
    <source>
        <dbReference type="ARBA" id="ARBA00023180"/>
    </source>
</evidence>
<evidence type="ECO:0000256" key="8">
    <source>
        <dbReference type="ARBA" id="ARBA00023211"/>
    </source>
</evidence>
<comment type="function">
    <text evidence="13">Self-glucosylating initiator of glycogen synthesis. It catalyzes the formation of a short alpha (1,4)-glucosyl chain covalently attached via a glucose 1-O-tyrosyl linkage to internal tyrosine residues and these chains act as primers for the elongation reaction catalyzed by glycogen synthase.</text>
</comment>
<comment type="catalytic activity">
    <reaction evidence="11">
        <text>[1,4-alpha-D-glucosyl](n)-L-tyrosyl-[glycogenin] + UDP-alpha-D-glucose = [1,4-alpha-D-glucosyl](n+1)-L-tyrosyl-[glycogenin] + UDP + H(+)</text>
        <dbReference type="Rhea" id="RHEA:56560"/>
        <dbReference type="Rhea" id="RHEA-COMP:14606"/>
        <dbReference type="Rhea" id="RHEA-COMP:14607"/>
        <dbReference type="ChEBI" id="CHEBI:15378"/>
        <dbReference type="ChEBI" id="CHEBI:58223"/>
        <dbReference type="ChEBI" id="CHEBI:58885"/>
        <dbReference type="ChEBI" id="CHEBI:140574"/>
        <dbReference type="EC" id="2.4.1.186"/>
    </reaction>
</comment>
<accession>A0A7R8WKT4</accession>
<dbReference type="FunFam" id="3.90.550.10:FF:000092">
    <property type="entry name" value="Glycogenin 2"/>
    <property type="match status" value="1"/>
</dbReference>
<dbReference type="SUPFAM" id="SSF53448">
    <property type="entry name" value="Nucleotide-diphospho-sugar transferases"/>
    <property type="match status" value="2"/>
</dbReference>
<evidence type="ECO:0000256" key="10">
    <source>
        <dbReference type="ARBA" id="ARBA00038934"/>
    </source>
</evidence>
<evidence type="ECO:0000256" key="1">
    <source>
        <dbReference type="ARBA" id="ARBA00001936"/>
    </source>
</evidence>
<keyword evidence="6" id="KW-0320">Glycogen biosynthesis</keyword>
<evidence type="ECO:0000256" key="12">
    <source>
        <dbReference type="ARBA" id="ARBA00052293"/>
    </source>
</evidence>
<dbReference type="OrthoDB" id="2014201at2759"/>
<keyword evidence="7" id="KW-0325">Glycoprotein</keyword>
<dbReference type="PANTHER" id="PTHR11183">
    <property type="entry name" value="GLYCOGENIN SUBFAMILY MEMBER"/>
    <property type="match status" value="1"/>
</dbReference>
<comment type="similarity">
    <text evidence="9">Belongs to the glycosyltransferase 8 family. Glycogenin subfamily.</text>
</comment>
<sequence>PDQAWVTLATNDSYALGALVLSNSLRRVGTKRATVVMVTPHVTPSMRELLASRFTSVQMVDVLDSADSANLALLKRPELGVTLTKLHCWTLTQYEKAVFLDADTMVVQFCDELFEREELSAAPDMGWPDSFNSGVFVYQPSMETYDKLLNFATLFPSMLPFTDHNCRPNLYLFRNPPDYQSVREGGDQGLLNMFFSDWSSKDIQKHLPFIYNMVIGQEQAQYTATPAYKFFGQNAKIVHFLGNVKPWHHYYNPSTRKQFSSEEKSSATSQQTEVHPLVGSSSRGVHAKTSGDQGLLNMFFSDWSSKDIQKHLPFIYNMVIGQEQAQYTATPAYKFFGQNAKIVHFLGNVKPWHHYYNPSTRKVTIQGGQHHMYGFVQTWWEIFADDVLPSLEGDYHYLIPDTALNPPPEPSTPEPIPDDRAFIPEVIPEFDHLPPAFESISEIQEYYPPEPSLVQHDPSPPPEEHHDDGRYGKEVDGRITFEEFKQDRFTPEYITQPGPPP</sequence>
<evidence type="ECO:0000256" key="11">
    <source>
        <dbReference type="ARBA" id="ARBA00050886"/>
    </source>
</evidence>
<keyword evidence="8" id="KW-0464">Manganese</keyword>
<name>A0A7R8WKT4_9CRUS</name>
<comment type="subcellular location">
    <subcellularLocation>
        <location evidence="2">Cytoplasm</location>
    </subcellularLocation>
</comment>
<evidence type="ECO:0000256" key="2">
    <source>
        <dbReference type="ARBA" id="ARBA00004496"/>
    </source>
</evidence>
<dbReference type="GO" id="GO:0005737">
    <property type="term" value="C:cytoplasm"/>
    <property type="evidence" value="ECO:0007669"/>
    <property type="project" value="UniProtKB-SubCell"/>
</dbReference>
<reference evidence="15" key="1">
    <citation type="submission" date="2020-11" db="EMBL/GenBank/DDBJ databases">
        <authorList>
            <person name="Tran Van P."/>
        </authorList>
    </citation>
    <scope>NUCLEOTIDE SEQUENCE</scope>
</reference>
<dbReference type="Pfam" id="PF01501">
    <property type="entry name" value="Glyco_transf_8"/>
    <property type="match status" value="3"/>
</dbReference>
<proteinExistence type="inferred from homology"/>
<protein>
    <recommendedName>
        <fullName evidence="10">glycogenin glucosyltransferase</fullName>
        <ecNumber evidence="10">2.4.1.186</ecNumber>
    </recommendedName>
</protein>
<organism evidence="15">
    <name type="scientific">Cyprideis torosa</name>
    <dbReference type="NCBI Taxonomy" id="163714"/>
    <lineage>
        <taxon>Eukaryota</taxon>
        <taxon>Metazoa</taxon>
        <taxon>Ecdysozoa</taxon>
        <taxon>Arthropoda</taxon>
        <taxon>Crustacea</taxon>
        <taxon>Oligostraca</taxon>
        <taxon>Ostracoda</taxon>
        <taxon>Podocopa</taxon>
        <taxon>Podocopida</taxon>
        <taxon>Cytherocopina</taxon>
        <taxon>Cytheroidea</taxon>
        <taxon>Cytherideidae</taxon>
        <taxon>Cyprideis</taxon>
    </lineage>
</organism>
<dbReference type="EMBL" id="OB665137">
    <property type="protein sequence ID" value="CAD7232784.1"/>
    <property type="molecule type" value="Genomic_DNA"/>
</dbReference>
<feature type="region of interest" description="Disordered" evidence="14">
    <location>
        <begin position="444"/>
        <end position="501"/>
    </location>
</feature>
<feature type="region of interest" description="Disordered" evidence="14">
    <location>
        <begin position="258"/>
        <end position="286"/>
    </location>
</feature>
<dbReference type="Gene3D" id="3.90.550.10">
    <property type="entry name" value="Spore Coat Polysaccharide Biosynthesis Protein SpsA, Chain A"/>
    <property type="match status" value="2"/>
</dbReference>
<evidence type="ECO:0000256" key="6">
    <source>
        <dbReference type="ARBA" id="ARBA00023056"/>
    </source>
</evidence>
<evidence type="ECO:0000256" key="13">
    <source>
        <dbReference type="ARBA" id="ARBA00057883"/>
    </source>
</evidence>
<dbReference type="InterPro" id="IPR050587">
    <property type="entry name" value="GNT1/Glycosyltrans_8"/>
</dbReference>
<evidence type="ECO:0000256" key="9">
    <source>
        <dbReference type="ARBA" id="ARBA00038162"/>
    </source>
</evidence>
<dbReference type="GO" id="GO:0008466">
    <property type="term" value="F:glycogenin glucosyltransferase activity"/>
    <property type="evidence" value="ECO:0007669"/>
    <property type="project" value="UniProtKB-EC"/>
</dbReference>
<comment type="cofactor">
    <cofactor evidence="1">
        <name>Mn(2+)</name>
        <dbReference type="ChEBI" id="CHEBI:29035"/>
    </cofactor>
</comment>
<dbReference type="GO" id="GO:0046872">
    <property type="term" value="F:metal ion binding"/>
    <property type="evidence" value="ECO:0007669"/>
    <property type="project" value="UniProtKB-KW"/>
</dbReference>
<feature type="non-terminal residue" evidence="15">
    <location>
        <position position="501"/>
    </location>
</feature>
<gene>
    <name evidence="15" type="ORF">CTOB1V02_LOCUS10611</name>
</gene>
<dbReference type="GO" id="GO:0005978">
    <property type="term" value="P:glycogen biosynthetic process"/>
    <property type="evidence" value="ECO:0007669"/>
    <property type="project" value="UniProtKB-KW"/>
</dbReference>
<dbReference type="InterPro" id="IPR029044">
    <property type="entry name" value="Nucleotide-diphossugar_trans"/>
</dbReference>
<feature type="compositionally biased region" description="Polar residues" evidence="14">
    <location>
        <begin position="266"/>
        <end position="283"/>
    </location>
</feature>
<evidence type="ECO:0000256" key="14">
    <source>
        <dbReference type="SAM" id="MobiDB-lite"/>
    </source>
</evidence>
<feature type="compositionally biased region" description="Basic and acidic residues" evidence="14">
    <location>
        <begin position="462"/>
        <end position="490"/>
    </location>
</feature>
<keyword evidence="4" id="KW-0808">Transferase</keyword>
<evidence type="ECO:0000256" key="5">
    <source>
        <dbReference type="ARBA" id="ARBA00022723"/>
    </source>
</evidence>
<dbReference type="AlphaFoldDB" id="A0A7R8WKT4"/>
<dbReference type="CDD" id="cd02537">
    <property type="entry name" value="GT8_Glycogenin"/>
    <property type="match status" value="1"/>
</dbReference>
<evidence type="ECO:0000256" key="3">
    <source>
        <dbReference type="ARBA" id="ARBA00022490"/>
    </source>
</evidence>
<comment type="catalytic activity">
    <reaction evidence="12">
        <text>L-tyrosyl-[glycogenin] + UDP-alpha-D-glucose = alpha-D-glucosyl-L-tyrosyl-[glycogenin] + UDP + H(+)</text>
        <dbReference type="Rhea" id="RHEA:23360"/>
        <dbReference type="Rhea" id="RHEA-COMP:14604"/>
        <dbReference type="Rhea" id="RHEA-COMP:14605"/>
        <dbReference type="ChEBI" id="CHEBI:15378"/>
        <dbReference type="ChEBI" id="CHEBI:46858"/>
        <dbReference type="ChEBI" id="CHEBI:58223"/>
        <dbReference type="ChEBI" id="CHEBI:58885"/>
        <dbReference type="ChEBI" id="CHEBI:140573"/>
        <dbReference type="EC" id="2.4.1.186"/>
    </reaction>
</comment>
<evidence type="ECO:0000313" key="15">
    <source>
        <dbReference type="EMBL" id="CAD7232784.1"/>
    </source>
</evidence>
<dbReference type="InterPro" id="IPR002495">
    <property type="entry name" value="Glyco_trans_8"/>
</dbReference>
<dbReference type="EC" id="2.4.1.186" evidence="10"/>
<keyword evidence="5" id="KW-0479">Metal-binding</keyword>
<keyword evidence="3" id="KW-0963">Cytoplasm</keyword>